<reference evidence="1" key="1">
    <citation type="journal article" date="2015" name="Front. Microbiol.">
        <title>Combining genomic sequencing methods to explore viral diversity and reveal potential virus-host interactions.</title>
        <authorList>
            <person name="Chow C.E."/>
            <person name="Winget D.M."/>
            <person name="White R.A.III."/>
            <person name="Hallam S.J."/>
            <person name="Suttle C.A."/>
        </authorList>
    </citation>
    <scope>NUCLEOTIDE SEQUENCE</scope>
    <source>
        <strain evidence="1">Anoxic3_1</strain>
    </source>
</reference>
<evidence type="ECO:0000313" key="1">
    <source>
        <dbReference type="EMBL" id="AKH45810.1"/>
    </source>
</evidence>
<protein>
    <submittedName>
        <fullName evidence="1">Uncharacterized protein</fullName>
    </submittedName>
</protein>
<organism evidence="1">
    <name type="scientific">uncultured marine virus</name>
    <dbReference type="NCBI Taxonomy" id="186617"/>
    <lineage>
        <taxon>Viruses</taxon>
        <taxon>environmental samples</taxon>
    </lineage>
</organism>
<proteinExistence type="predicted"/>
<name>A0A0F7L1Q7_9VIRU</name>
<accession>A0A0F7L1Q7</accession>
<sequence length="72" mass="8455">MAIRRGLDCSQGSWPWILCWSNQLNPHQGSSRFHVHWQHCGVAYGCRWPERSSLWFPSALPAHSLPWQRKDI</sequence>
<reference evidence="1" key="2">
    <citation type="submission" date="2015-03" db="EMBL/GenBank/DDBJ databases">
        <authorList>
            <person name="Chow C.-E.T."/>
            <person name="Winget D.M."/>
            <person name="White R.A.III."/>
            <person name="Hallam S.J."/>
            <person name="Suttle C.A."/>
        </authorList>
    </citation>
    <scope>NUCLEOTIDE SEQUENCE</scope>
    <source>
        <strain evidence="1">Anoxic3_1</strain>
    </source>
</reference>
<dbReference type="EMBL" id="KR029577">
    <property type="protein sequence ID" value="AKH45810.1"/>
    <property type="molecule type" value="Genomic_DNA"/>
</dbReference>